<evidence type="ECO:0000259" key="6">
    <source>
        <dbReference type="PROSITE" id="PS50089"/>
    </source>
</evidence>
<evidence type="ECO:0000256" key="3">
    <source>
        <dbReference type="ARBA" id="ARBA00022833"/>
    </source>
</evidence>
<organism evidence="7 8">
    <name type="scientific">Phaeosphaeria nodorum (strain SN15 / ATCC MYA-4574 / FGSC 10173)</name>
    <name type="common">Glume blotch fungus</name>
    <name type="synonym">Parastagonospora nodorum</name>
    <dbReference type="NCBI Taxonomy" id="321614"/>
    <lineage>
        <taxon>Eukaryota</taxon>
        <taxon>Fungi</taxon>
        <taxon>Dikarya</taxon>
        <taxon>Ascomycota</taxon>
        <taxon>Pezizomycotina</taxon>
        <taxon>Dothideomycetes</taxon>
        <taxon>Pleosporomycetidae</taxon>
        <taxon>Pleosporales</taxon>
        <taxon>Pleosporineae</taxon>
        <taxon>Phaeosphaeriaceae</taxon>
        <taxon>Parastagonospora</taxon>
    </lineage>
</organism>
<dbReference type="SUPFAM" id="SSF57850">
    <property type="entry name" value="RING/U-box"/>
    <property type="match status" value="1"/>
</dbReference>
<dbReference type="VEuPathDB" id="FungiDB:JI435_057520"/>
<feature type="compositionally biased region" description="Polar residues" evidence="5">
    <location>
        <begin position="511"/>
        <end position="520"/>
    </location>
</feature>
<sequence>MSDRDPNVGFDASYQPAKLNPQDLEINMTSGFNNTAAAAHQAQQHHPFRLPALYNSTTNAPHTSLNPYHLHMPRHAGGRFDHYESHMEGPYQALSRGYGVDRRLAVQAPSWYENSPLNLAVEEDMPIGGFSQHRTAPAQATQHRMHNHPAAIMATKNALESEHAHSTPHMRHRATQTTVNVHPLPTGQDSMYRAQHYPSSNLQGSEQPRPSEHEKLHTANRLDNGAESLRFCPLPYELRTPIWADLTEPTTAHTGVHPRGNWPSTTSLQDQGFTVDSFLDLGFNEAFQQPVFQGNTNSSVLMVPYTGQSSFFYDAPQDFRRPSQPQSSRGVDRSLSAAHSDMESAPTSFDPLPPADRRSFMQAMEYATATTTPLAHQQVRQDHGASSRLSADNVERVAASANGAQSQGHVLPTPVVMGPIRTAQRVPRSGPRRPPNPAQVQHFTTLLADDACHDKECPICQDPYNDSDHPAIRMQHVPCDHVFGLKCIQEWVNSGMQNAHLCPSCRQSITGALSRGSQGRSNHRAAVPPRRRPRAGTRMRSQRVSAVDAPRATGLPDPLAAHADAPRTNTPRPNRNIQERFLNLQRTQGLPQQATTSPPSLSVPATALLGQPEYTQLEQNLFAQRQDLATFDGAAARLTARSQALSHEDAIHLAAQLSRRRTQLLSRHTEHYMAESRKLQRGNRERADEHAALRH</sequence>
<feature type="region of interest" description="Disordered" evidence="5">
    <location>
        <begin position="671"/>
        <end position="695"/>
    </location>
</feature>
<dbReference type="PANTHER" id="PTHR45969:SF69">
    <property type="entry name" value="FINGER DOMAIN PROTEIN, PUTATIVE (AFU_ORTHOLOGUE AFUA_3G12190)-RELATED"/>
    <property type="match status" value="1"/>
</dbReference>
<dbReference type="RefSeq" id="XP_001796148.1">
    <property type="nucleotide sequence ID" value="XM_001796096.1"/>
</dbReference>
<feature type="domain" description="RING-type" evidence="6">
    <location>
        <begin position="457"/>
        <end position="506"/>
    </location>
</feature>
<feature type="compositionally biased region" description="Basic residues" evidence="5">
    <location>
        <begin position="529"/>
        <end position="541"/>
    </location>
</feature>
<dbReference type="InterPro" id="IPR013083">
    <property type="entry name" value="Znf_RING/FYVE/PHD"/>
</dbReference>
<feature type="region of interest" description="Disordered" evidence="5">
    <location>
        <begin position="511"/>
        <end position="575"/>
    </location>
</feature>
<evidence type="ECO:0000256" key="2">
    <source>
        <dbReference type="ARBA" id="ARBA00022771"/>
    </source>
</evidence>
<protein>
    <recommendedName>
        <fullName evidence="6">RING-type domain-containing protein</fullName>
    </recommendedName>
</protein>
<dbReference type="Pfam" id="PF13639">
    <property type="entry name" value="zf-RING_2"/>
    <property type="match status" value="1"/>
</dbReference>
<keyword evidence="8" id="KW-1185">Reference proteome</keyword>
<dbReference type="GO" id="GO:0008270">
    <property type="term" value="F:zinc ion binding"/>
    <property type="evidence" value="ECO:0007669"/>
    <property type="project" value="UniProtKB-KW"/>
</dbReference>
<dbReference type="Proteomes" id="UP000663193">
    <property type="component" value="Chromosome 6"/>
</dbReference>
<accession>A0A7U2EZR1</accession>
<dbReference type="UniPathway" id="UPA00143"/>
<name>A0A7U2EZR1_PHANO</name>
<keyword evidence="1" id="KW-0479">Metal-binding</keyword>
<dbReference type="AlphaFoldDB" id="A0A7U2EZR1"/>
<evidence type="ECO:0000313" key="7">
    <source>
        <dbReference type="EMBL" id="QRC96114.1"/>
    </source>
</evidence>
<keyword evidence="3" id="KW-0862">Zinc</keyword>
<dbReference type="PROSITE" id="PS50089">
    <property type="entry name" value="ZF_RING_2"/>
    <property type="match status" value="1"/>
</dbReference>
<dbReference type="GO" id="GO:0016567">
    <property type="term" value="P:protein ubiquitination"/>
    <property type="evidence" value="ECO:0007669"/>
    <property type="project" value="UniProtKB-UniPathway"/>
</dbReference>
<dbReference type="PANTHER" id="PTHR45969">
    <property type="entry name" value="RING ZINC FINGER PROTEIN-RELATED"/>
    <property type="match status" value="1"/>
</dbReference>
<dbReference type="Gene3D" id="3.30.40.10">
    <property type="entry name" value="Zinc/RING finger domain, C3HC4 (zinc finger)"/>
    <property type="match status" value="1"/>
</dbReference>
<keyword evidence="2 4" id="KW-0863">Zinc-finger</keyword>
<reference evidence="8" key="1">
    <citation type="journal article" date="2021" name="BMC Genomics">
        <title>Chromosome-level genome assembly and manually-curated proteome of model necrotroph Parastagonospora nodorum Sn15 reveals a genome-wide trove of candidate effector homologs, and redundancy of virulence-related functions within an accessory chromosome.</title>
        <authorList>
            <person name="Bertazzoni S."/>
            <person name="Jones D.A.B."/>
            <person name="Phan H.T."/>
            <person name="Tan K.-C."/>
            <person name="Hane J.K."/>
        </authorList>
    </citation>
    <scope>NUCLEOTIDE SEQUENCE [LARGE SCALE GENOMIC DNA]</scope>
    <source>
        <strain evidence="8">SN15 / ATCC MYA-4574 / FGSC 10173)</strain>
    </source>
</reference>
<evidence type="ECO:0000313" key="8">
    <source>
        <dbReference type="Proteomes" id="UP000663193"/>
    </source>
</evidence>
<proteinExistence type="predicted"/>
<evidence type="ECO:0000256" key="1">
    <source>
        <dbReference type="ARBA" id="ARBA00022723"/>
    </source>
</evidence>
<dbReference type="OrthoDB" id="5396564at2759"/>
<evidence type="ECO:0000256" key="5">
    <source>
        <dbReference type="SAM" id="MobiDB-lite"/>
    </source>
</evidence>
<dbReference type="EMBL" id="CP069028">
    <property type="protein sequence ID" value="QRC96114.1"/>
    <property type="molecule type" value="Genomic_DNA"/>
</dbReference>
<dbReference type="KEGG" id="pno:SNOG_05752"/>
<feature type="region of interest" description="Disordered" evidence="5">
    <location>
        <begin position="316"/>
        <end position="353"/>
    </location>
</feature>
<dbReference type="InterPro" id="IPR001841">
    <property type="entry name" value="Znf_RING"/>
</dbReference>
<gene>
    <name evidence="7" type="ORF">JI435_057520</name>
</gene>
<evidence type="ECO:0000256" key="4">
    <source>
        <dbReference type="PROSITE-ProRule" id="PRU00175"/>
    </source>
</evidence>